<name>A0ABW5IPL8_9BACT</name>
<gene>
    <name evidence="1" type="ORF">ACFSRY_13755</name>
</gene>
<reference evidence="2" key="1">
    <citation type="journal article" date="2019" name="Int. J. Syst. Evol. Microbiol.">
        <title>The Global Catalogue of Microorganisms (GCM) 10K type strain sequencing project: providing services to taxonomists for standard genome sequencing and annotation.</title>
        <authorList>
            <consortium name="The Broad Institute Genomics Platform"/>
            <consortium name="The Broad Institute Genome Sequencing Center for Infectious Disease"/>
            <person name="Wu L."/>
            <person name="Ma J."/>
        </authorList>
    </citation>
    <scope>NUCLEOTIDE SEQUENCE [LARGE SCALE GENOMIC DNA]</scope>
    <source>
        <strain evidence="2">KCTC 42498</strain>
    </source>
</reference>
<keyword evidence="2" id="KW-1185">Reference proteome</keyword>
<accession>A0ABW5IPL8</accession>
<evidence type="ECO:0000313" key="1">
    <source>
        <dbReference type="EMBL" id="MFD2514937.1"/>
    </source>
</evidence>
<organism evidence="1 2">
    <name type="scientific">Pontibacter locisalis</name>
    <dbReference type="NCBI Taxonomy" id="1719035"/>
    <lineage>
        <taxon>Bacteria</taxon>
        <taxon>Pseudomonadati</taxon>
        <taxon>Bacteroidota</taxon>
        <taxon>Cytophagia</taxon>
        <taxon>Cytophagales</taxon>
        <taxon>Hymenobacteraceae</taxon>
        <taxon>Pontibacter</taxon>
    </lineage>
</organism>
<evidence type="ECO:0000313" key="2">
    <source>
        <dbReference type="Proteomes" id="UP001597544"/>
    </source>
</evidence>
<proteinExistence type="predicted"/>
<protein>
    <submittedName>
        <fullName evidence="1">Uncharacterized protein</fullName>
    </submittedName>
</protein>
<dbReference type="RefSeq" id="WP_377508639.1">
    <property type="nucleotide sequence ID" value="NZ_JBHULU010000020.1"/>
</dbReference>
<comment type="caution">
    <text evidence="1">The sequence shown here is derived from an EMBL/GenBank/DDBJ whole genome shotgun (WGS) entry which is preliminary data.</text>
</comment>
<dbReference type="Proteomes" id="UP001597544">
    <property type="component" value="Unassembled WGS sequence"/>
</dbReference>
<dbReference type="EMBL" id="JBHULU010000020">
    <property type="protein sequence ID" value="MFD2514937.1"/>
    <property type="molecule type" value="Genomic_DNA"/>
</dbReference>
<sequence length="108" mass="11501">MPRFDGTEGAPIALDQAASWTANYRRNAAAGENGVVIKGHFYGKDILQKILDQPGCMGIRIYHARDGRGQRQLVLVGANAEGEDMVEGTVADSGKLCPPDCVVSELNG</sequence>